<comment type="caution">
    <text evidence="2">The sequence shown here is derived from an EMBL/GenBank/DDBJ whole genome shotgun (WGS) entry which is preliminary data.</text>
</comment>
<dbReference type="EMBL" id="BMAT01004007">
    <property type="protein sequence ID" value="GFR66205.1"/>
    <property type="molecule type" value="Genomic_DNA"/>
</dbReference>
<dbReference type="PANTHER" id="PTHR45011">
    <property type="entry name" value="DAP3-BINDING CELL DEATH ENHANCER 1"/>
    <property type="match status" value="1"/>
</dbReference>
<dbReference type="SMART" id="SM00671">
    <property type="entry name" value="SEL1"/>
    <property type="match status" value="4"/>
</dbReference>
<gene>
    <name evidence="2" type="ORF">ElyMa_001963900</name>
</gene>
<name>A0AAV4F0A5_9GAST</name>
<dbReference type="AlphaFoldDB" id="A0AAV4F0A5"/>
<dbReference type="Proteomes" id="UP000762676">
    <property type="component" value="Unassembled WGS sequence"/>
</dbReference>
<dbReference type="SUPFAM" id="SSF81901">
    <property type="entry name" value="HCP-like"/>
    <property type="match status" value="2"/>
</dbReference>
<dbReference type="InterPro" id="IPR011990">
    <property type="entry name" value="TPR-like_helical_dom_sf"/>
</dbReference>
<protein>
    <submittedName>
        <fullName evidence="2">Death ligand signal enhancer</fullName>
    </submittedName>
</protein>
<dbReference type="PANTHER" id="PTHR45011:SF1">
    <property type="entry name" value="DAP3-BINDING CELL DEATH ENHANCER 1"/>
    <property type="match status" value="1"/>
</dbReference>
<dbReference type="InterPro" id="IPR006597">
    <property type="entry name" value="Sel1-like"/>
</dbReference>
<dbReference type="InterPro" id="IPR052748">
    <property type="entry name" value="ISR_Activator"/>
</dbReference>
<keyword evidence="3" id="KW-1185">Reference proteome</keyword>
<organism evidence="2 3">
    <name type="scientific">Elysia marginata</name>
    <dbReference type="NCBI Taxonomy" id="1093978"/>
    <lineage>
        <taxon>Eukaryota</taxon>
        <taxon>Metazoa</taxon>
        <taxon>Spiralia</taxon>
        <taxon>Lophotrochozoa</taxon>
        <taxon>Mollusca</taxon>
        <taxon>Gastropoda</taxon>
        <taxon>Heterobranchia</taxon>
        <taxon>Euthyneura</taxon>
        <taxon>Panpulmonata</taxon>
        <taxon>Sacoglossa</taxon>
        <taxon>Placobranchoidea</taxon>
        <taxon>Plakobranchidae</taxon>
        <taxon>Elysia</taxon>
    </lineage>
</organism>
<proteinExistence type="predicted"/>
<feature type="compositionally biased region" description="Basic and acidic residues" evidence="1">
    <location>
        <begin position="49"/>
        <end position="62"/>
    </location>
</feature>
<evidence type="ECO:0000313" key="3">
    <source>
        <dbReference type="Proteomes" id="UP000762676"/>
    </source>
</evidence>
<reference evidence="2 3" key="1">
    <citation type="journal article" date="2021" name="Elife">
        <title>Chloroplast acquisition without the gene transfer in kleptoplastic sea slugs, Plakobranchus ocellatus.</title>
        <authorList>
            <person name="Maeda T."/>
            <person name="Takahashi S."/>
            <person name="Yoshida T."/>
            <person name="Shimamura S."/>
            <person name="Takaki Y."/>
            <person name="Nagai Y."/>
            <person name="Toyoda A."/>
            <person name="Suzuki Y."/>
            <person name="Arimoto A."/>
            <person name="Ishii H."/>
            <person name="Satoh N."/>
            <person name="Nishiyama T."/>
            <person name="Hasebe M."/>
            <person name="Maruyama T."/>
            <person name="Minagawa J."/>
            <person name="Obokata J."/>
            <person name="Shigenobu S."/>
        </authorList>
    </citation>
    <scope>NUCLEOTIDE SEQUENCE [LARGE SCALE GENOMIC DNA]</scope>
</reference>
<evidence type="ECO:0000256" key="1">
    <source>
        <dbReference type="SAM" id="MobiDB-lite"/>
    </source>
</evidence>
<accession>A0AAV4F0A5</accession>
<sequence length="627" mass="69252">MQNLLKHLVFRTHVYNPRPSAGVLVDEDQEHDQAGQNFCNVNEIEKNKDLNRGEQRDYHGSYKDSGNINEGGGEERQKTFHHNFWHLLHASNMFQAVTWGPVHAWDLDRGSWKQKTPFSLLYQILFALPNHCFSSTVRPVLPIIKEECLNQAQPKSKQLAIKDAAGAALDQEINASKSETLEVVLKEFQKACYEYSACSESLLGLQAVNCGDMATAVGHLQHSCLLGNLSACFNLGLCHEIGSGVPQDKTKAIYYYQKAARGGHKQALYNLGLMCLSHGEDSTERAGAREDSKKKSCKKGEGHLGLSKDMGLDFLEEAARLGLPEAQTYLGVYLMEECEKPAQAVSYFKAAAYQNDTEAQYLLAVCYEQGLGVETNECLAARFYSMSAQAGHNLALYNLAVFNEEGLGGLPQNKANAVELYHKAAKLGSAEAQERLVELLGPDLSDSRNTECVSDYRTDNKDRKKLTQVVYGLPDGEKVAENNKTGQAFDSADEANPLFSLLSPSSSFPSLRSLSSYSIPRPYVKPPRMSSSQHTGMKLVVQDSTNTVRVSNETGGFLEKVNFFLGMSPTAMTLDHDIDVSHGVLPKIFSSHSISLSPFSAEEEVMDRPYPNLQRSRTSSDFSMIGI</sequence>
<feature type="region of interest" description="Disordered" evidence="1">
    <location>
        <begin position="49"/>
        <end position="75"/>
    </location>
</feature>
<dbReference type="Gene3D" id="1.25.40.10">
    <property type="entry name" value="Tetratricopeptide repeat domain"/>
    <property type="match status" value="2"/>
</dbReference>
<dbReference type="Pfam" id="PF08238">
    <property type="entry name" value="Sel1"/>
    <property type="match status" value="5"/>
</dbReference>
<evidence type="ECO:0000313" key="2">
    <source>
        <dbReference type="EMBL" id="GFR66205.1"/>
    </source>
</evidence>